<comment type="caution">
    <text evidence="4">The sequence shown here is derived from an EMBL/GenBank/DDBJ whole genome shotgun (WGS) entry which is preliminary data.</text>
</comment>
<keyword evidence="2 3" id="KW-0479">Metal-binding</keyword>
<protein>
    <submittedName>
        <fullName evidence="4">Damage-inducible protein DinB</fullName>
    </submittedName>
</protein>
<feature type="binding site" evidence="3">
    <location>
        <position position="44"/>
    </location>
    <ligand>
        <name>a divalent metal cation</name>
        <dbReference type="ChEBI" id="CHEBI:60240"/>
    </ligand>
</feature>
<dbReference type="Gene3D" id="1.20.120.450">
    <property type="entry name" value="dinb family like domain"/>
    <property type="match status" value="1"/>
</dbReference>
<dbReference type="EMBL" id="MSZX01000010">
    <property type="protein sequence ID" value="OPA74793.1"/>
    <property type="molecule type" value="Genomic_DNA"/>
</dbReference>
<dbReference type="PANTHER" id="PTHR37302">
    <property type="entry name" value="SLR1116 PROTEIN"/>
    <property type="match status" value="1"/>
</dbReference>
<dbReference type="InterPro" id="IPR007837">
    <property type="entry name" value="DinB"/>
</dbReference>
<evidence type="ECO:0000313" key="5">
    <source>
        <dbReference type="Proteomes" id="UP000190188"/>
    </source>
</evidence>
<dbReference type="Proteomes" id="UP000190188">
    <property type="component" value="Unassembled WGS sequence"/>
</dbReference>
<comment type="similarity">
    <text evidence="1">Belongs to the DinB family.</text>
</comment>
<dbReference type="InterPro" id="IPR034660">
    <property type="entry name" value="DinB/YfiT-like"/>
</dbReference>
<dbReference type="GO" id="GO:0046872">
    <property type="term" value="F:metal ion binding"/>
    <property type="evidence" value="ECO:0007669"/>
    <property type="project" value="UniProtKB-KW"/>
</dbReference>
<evidence type="ECO:0000313" key="4">
    <source>
        <dbReference type="EMBL" id="OPA74793.1"/>
    </source>
</evidence>
<reference evidence="4 5" key="1">
    <citation type="submission" date="2017-01" db="EMBL/GenBank/DDBJ databases">
        <title>Genome analysis of Paenibacillus selenitrireducens ES3-24.</title>
        <authorList>
            <person name="Xu D."/>
            <person name="Yao R."/>
            <person name="Zheng S."/>
        </authorList>
    </citation>
    <scope>NUCLEOTIDE SEQUENCE [LARGE SCALE GENOMIC DNA]</scope>
    <source>
        <strain evidence="4 5">ES3-24</strain>
    </source>
</reference>
<feature type="binding site" evidence="3">
    <location>
        <position position="123"/>
    </location>
    <ligand>
        <name>a divalent metal cation</name>
        <dbReference type="ChEBI" id="CHEBI:60240"/>
    </ligand>
</feature>
<dbReference type="PANTHER" id="PTHR37302:SF3">
    <property type="entry name" value="DAMAGE-INDUCIBLE PROTEIN DINB"/>
    <property type="match status" value="1"/>
</dbReference>
<gene>
    <name evidence="4" type="ORF">BVG16_22815</name>
</gene>
<dbReference type="AlphaFoldDB" id="A0A1T2X5D6"/>
<dbReference type="STRING" id="1324314.BVG16_22815"/>
<proteinExistence type="inferred from homology"/>
<keyword evidence="5" id="KW-1185">Reference proteome</keyword>
<feature type="binding site" evidence="3">
    <location>
        <position position="127"/>
    </location>
    <ligand>
        <name>a divalent metal cation</name>
        <dbReference type="ChEBI" id="CHEBI:60240"/>
    </ligand>
</feature>
<evidence type="ECO:0000256" key="1">
    <source>
        <dbReference type="ARBA" id="ARBA00008635"/>
    </source>
</evidence>
<evidence type="ECO:0000256" key="2">
    <source>
        <dbReference type="ARBA" id="ARBA00022723"/>
    </source>
</evidence>
<dbReference type="OrthoDB" id="25666at2"/>
<dbReference type="Pfam" id="PF05163">
    <property type="entry name" value="DinB"/>
    <property type="match status" value="1"/>
</dbReference>
<sequence>MKSLFYYNWQVRDEWFKALETVPDTELWRERNGGLGSFLKTMLHLIDVEYSWVRAVNNETDIPIQMDEYKDLKSVKELSDRLRMELRVFIEQWQDEMEYEQVTSSWGGETFYKSEIMRHVIVHEVHHVGQLSIWAKEIGIPVVSANFIDRDLMKPSTVR</sequence>
<organism evidence="4 5">
    <name type="scientific">Paenibacillus selenitireducens</name>
    <dbReference type="NCBI Taxonomy" id="1324314"/>
    <lineage>
        <taxon>Bacteria</taxon>
        <taxon>Bacillati</taxon>
        <taxon>Bacillota</taxon>
        <taxon>Bacilli</taxon>
        <taxon>Bacillales</taxon>
        <taxon>Paenibacillaceae</taxon>
        <taxon>Paenibacillus</taxon>
    </lineage>
</organism>
<dbReference type="SUPFAM" id="SSF109854">
    <property type="entry name" value="DinB/YfiT-like putative metalloenzymes"/>
    <property type="match status" value="1"/>
</dbReference>
<name>A0A1T2X5D6_9BACL</name>
<dbReference type="RefSeq" id="WP_078501705.1">
    <property type="nucleotide sequence ID" value="NZ_MSZX01000010.1"/>
</dbReference>
<accession>A0A1T2X5D6</accession>
<evidence type="ECO:0000256" key="3">
    <source>
        <dbReference type="PIRSR" id="PIRSR607837-1"/>
    </source>
</evidence>